<keyword evidence="12" id="KW-1185">Reference proteome</keyword>
<feature type="disulfide bond" description="Redox-active" evidence="9">
    <location>
        <begin position="36"/>
        <end position="39"/>
    </location>
</feature>
<feature type="site" description="Contributes to redox potential value" evidence="8">
    <location>
        <position position="38"/>
    </location>
</feature>
<dbReference type="SUPFAM" id="SSF52833">
    <property type="entry name" value="Thioredoxin-like"/>
    <property type="match status" value="1"/>
</dbReference>
<dbReference type="Gene3D" id="3.40.30.10">
    <property type="entry name" value="Glutaredoxin"/>
    <property type="match status" value="1"/>
</dbReference>
<dbReference type="EMBL" id="CP011125">
    <property type="protein sequence ID" value="AKF05456.1"/>
    <property type="molecule type" value="Genomic_DNA"/>
</dbReference>
<evidence type="ECO:0000259" key="10">
    <source>
        <dbReference type="PROSITE" id="PS51352"/>
    </source>
</evidence>
<evidence type="ECO:0000256" key="1">
    <source>
        <dbReference type="ARBA" id="ARBA00008987"/>
    </source>
</evidence>
<keyword evidence="5 9" id="KW-0676">Redox-active center</keyword>
<dbReference type="KEGG" id="samy:DB32_002605"/>
<dbReference type="Pfam" id="PF00085">
    <property type="entry name" value="Thioredoxin"/>
    <property type="match status" value="1"/>
</dbReference>
<keyword evidence="4 9" id="KW-1015">Disulfide bond</keyword>
<sequence length="113" mass="12153">MLMAGKNVLVVNDLNFESEVMNSDQPVLVDFTATWCGPCRQIAPFIDQLADEYAGRAKVVKLDIDESPSTAARFGIRGVPTLYVFKGGRIVAQQQGAAPKTILARLIDTGIGA</sequence>
<evidence type="ECO:0000256" key="4">
    <source>
        <dbReference type="ARBA" id="ARBA00023157"/>
    </source>
</evidence>
<dbReference type="GO" id="GO:0045454">
    <property type="term" value="P:cell redox homeostasis"/>
    <property type="evidence" value="ECO:0007669"/>
    <property type="project" value="TreeGrafter"/>
</dbReference>
<dbReference type="FunFam" id="3.40.30.10:FF:000001">
    <property type="entry name" value="Thioredoxin"/>
    <property type="match status" value="1"/>
</dbReference>
<evidence type="ECO:0000256" key="6">
    <source>
        <dbReference type="NCBIfam" id="TIGR01068"/>
    </source>
</evidence>
<dbReference type="NCBIfam" id="TIGR01068">
    <property type="entry name" value="thioredoxin"/>
    <property type="match status" value="1"/>
</dbReference>
<dbReference type="GO" id="GO:0005829">
    <property type="term" value="C:cytosol"/>
    <property type="evidence" value="ECO:0007669"/>
    <property type="project" value="TreeGrafter"/>
</dbReference>
<protein>
    <recommendedName>
        <fullName evidence="6 7">Thioredoxin</fullName>
    </recommendedName>
</protein>
<organism evidence="11 12">
    <name type="scientific">Sandaracinus amylolyticus</name>
    <dbReference type="NCBI Taxonomy" id="927083"/>
    <lineage>
        <taxon>Bacteria</taxon>
        <taxon>Pseudomonadati</taxon>
        <taxon>Myxococcota</taxon>
        <taxon>Polyangia</taxon>
        <taxon>Polyangiales</taxon>
        <taxon>Sandaracinaceae</taxon>
        <taxon>Sandaracinus</taxon>
    </lineage>
</organism>
<proteinExistence type="inferred from homology"/>
<name>A0A0F6W215_9BACT</name>
<accession>A0A0F6W215</accession>
<dbReference type="Proteomes" id="UP000034883">
    <property type="component" value="Chromosome"/>
</dbReference>
<reference evidence="11 12" key="1">
    <citation type="submission" date="2015-03" db="EMBL/GenBank/DDBJ databases">
        <title>Genome assembly of Sandaracinus amylolyticus DSM 53668.</title>
        <authorList>
            <person name="Sharma G."/>
            <person name="Subramanian S."/>
        </authorList>
    </citation>
    <scope>NUCLEOTIDE SEQUENCE [LARGE SCALE GENOMIC DNA]</scope>
    <source>
        <strain evidence="11 12">DSM 53668</strain>
    </source>
</reference>
<evidence type="ECO:0000256" key="7">
    <source>
        <dbReference type="PIRNR" id="PIRNR000077"/>
    </source>
</evidence>
<evidence type="ECO:0000256" key="8">
    <source>
        <dbReference type="PIRSR" id="PIRSR000077-1"/>
    </source>
</evidence>
<gene>
    <name evidence="11" type="ORF">DB32_002605</name>
</gene>
<feature type="active site" description="Nucleophile" evidence="8">
    <location>
        <position position="36"/>
    </location>
</feature>
<feature type="site" description="Deprotonates C-terminal active site Cys" evidence="8">
    <location>
        <position position="30"/>
    </location>
</feature>
<feature type="active site" description="Nucleophile" evidence="8">
    <location>
        <position position="39"/>
    </location>
</feature>
<dbReference type="InterPro" id="IPR013766">
    <property type="entry name" value="Thioredoxin_domain"/>
</dbReference>
<evidence type="ECO:0000256" key="9">
    <source>
        <dbReference type="PIRSR" id="PIRSR000077-4"/>
    </source>
</evidence>
<dbReference type="PROSITE" id="PS00194">
    <property type="entry name" value="THIOREDOXIN_1"/>
    <property type="match status" value="1"/>
</dbReference>
<dbReference type="InterPro" id="IPR005746">
    <property type="entry name" value="Thioredoxin"/>
</dbReference>
<evidence type="ECO:0000256" key="2">
    <source>
        <dbReference type="ARBA" id="ARBA00022448"/>
    </source>
</evidence>
<feature type="site" description="Contributes to redox potential value" evidence="8">
    <location>
        <position position="37"/>
    </location>
</feature>
<evidence type="ECO:0000256" key="3">
    <source>
        <dbReference type="ARBA" id="ARBA00022982"/>
    </source>
</evidence>
<dbReference type="PANTHER" id="PTHR45663:SF11">
    <property type="entry name" value="GEO12009P1"/>
    <property type="match status" value="1"/>
</dbReference>
<comment type="similarity">
    <text evidence="1 7">Belongs to the thioredoxin family.</text>
</comment>
<dbReference type="PRINTS" id="PR00421">
    <property type="entry name" value="THIOREDOXIN"/>
</dbReference>
<evidence type="ECO:0000256" key="5">
    <source>
        <dbReference type="ARBA" id="ARBA00023284"/>
    </source>
</evidence>
<dbReference type="InterPro" id="IPR017937">
    <property type="entry name" value="Thioredoxin_CS"/>
</dbReference>
<evidence type="ECO:0000313" key="12">
    <source>
        <dbReference type="Proteomes" id="UP000034883"/>
    </source>
</evidence>
<dbReference type="PIRSF" id="PIRSF000077">
    <property type="entry name" value="Thioredoxin"/>
    <property type="match status" value="1"/>
</dbReference>
<dbReference type="GO" id="GO:0015035">
    <property type="term" value="F:protein-disulfide reductase activity"/>
    <property type="evidence" value="ECO:0007669"/>
    <property type="project" value="UniProtKB-UniRule"/>
</dbReference>
<dbReference type="InterPro" id="IPR036249">
    <property type="entry name" value="Thioredoxin-like_sf"/>
</dbReference>
<dbReference type="CDD" id="cd02947">
    <property type="entry name" value="TRX_family"/>
    <property type="match status" value="1"/>
</dbReference>
<feature type="domain" description="Thioredoxin" evidence="10">
    <location>
        <begin position="1"/>
        <end position="112"/>
    </location>
</feature>
<dbReference type="STRING" id="927083.DB32_002605"/>
<dbReference type="PROSITE" id="PS51352">
    <property type="entry name" value="THIOREDOXIN_2"/>
    <property type="match status" value="1"/>
</dbReference>
<keyword evidence="2" id="KW-0813">Transport</keyword>
<dbReference type="AlphaFoldDB" id="A0A0F6W215"/>
<keyword evidence="3" id="KW-0249">Electron transport</keyword>
<evidence type="ECO:0000313" key="11">
    <source>
        <dbReference type="EMBL" id="AKF05456.1"/>
    </source>
</evidence>
<dbReference type="PANTHER" id="PTHR45663">
    <property type="entry name" value="GEO12009P1"/>
    <property type="match status" value="1"/>
</dbReference>